<dbReference type="Pfam" id="PF12552">
    <property type="entry name" value="DUF3741"/>
    <property type="match status" value="1"/>
</dbReference>
<protein>
    <recommendedName>
        <fullName evidence="6">DUF4378 domain-containing protein</fullName>
    </recommendedName>
</protein>
<feature type="compositionally biased region" description="Basic and acidic residues" evidence="1">
    <location>
        <begin position="662"/>
        <end position="679"/>
    </location>
</feature>
<dbReference type="Pfam" id="PF14309">
    <property type="entry name" value="DUF4378"/>
    <property type="match status" value="1"/>
</dbReference>
<evidence type="ECO:0000313" key="4">
    <source>
        <dbReference type="EMBL" id="OAY62287.1"/>
    </source>
</evidence>
<keyword evidence="5" id="KW-1185">Reference proteome</keyword>
<accession>A0A2C9WQE2</accession>
<dbReference type="Gramene" id="Manes.01G256600.2.v8.1">
    <property type="protein sequence ID" value="Manes.01G256600.2.v8.1.CDS"/>
    <property type="gene ID" value="Manes.01G256600.v8.1"/>
</dbReference>
<dbReference type="Gramene" id="Manes.01G256600.5.v8.1">
    <property type="protein sequence ID" value="Manes.01G256600.5.v8.1.CDS"/>
    <property type="gene ID" value="Manes.01G256600.v8.1"/>
</dbReference>
<dbReference type="Gramene" id="Manes.01G256600.6.v8.1">
    <property type="protein sequence ID" value="Manes.01G256600.6.v8.1.CDS"/>
    <property type="gene ID" value="Manes.01G256600.v8.1"/>
</dbReference>
<evidence type="ECO:0000256" key="1">
    <source>
        <dbReference type="SAM" id="MobiDB-lite"/>
    </source>
</evidence>
<name>A0A2C9WQE2_MANES</name>
<feature type="domain" description="DUF4378" evidence="3">
    <location>
        <begin position="772"/>
        <end position="920"/>
    </location>
</feature>
<feature type="region of interest" description="Disordered" evidence="1">
    <location>
        <begin position="397"/>
        <end position="435"/>
    </location>
</feature>
<reference evidence="5" key="1">
    <citation type="journal article" date="2016" name="Nat. Biotechnol.">
        <title>Sequencing wild and cultivated cassava and related species reveals extensive interspecific hybridization and genetic diversity.</title>
        <authorList>
            <person name="Bredeson J.V."/>
            <person name="Lyons J.B."/>
            <person name="Prochnik S.E."/>
            <person name="Wu G.A."/>
            <person name="Ha C.M."/>
            <person name="Edsinger-Gonzales E."/>
            <person name="Grimwood J."/>
            <person name="Schmutz J."/>
            <person name="Rabbi I.Y."/>
            <person name="Egesi C."/>
            <person name="Nauluvula P."/>
            <person name="Lebot V."/>
            <person name="Ndunguru J."/>
            <person name="Mkamilo G."/>
            <person name="Bart R.S."/>
            <person name="Setter T.L."/>
            <person name="Gleadow R.M."/>
            <person name="Kulakow P."/>
            <person name="Ferguson M.E."/>
            <person name="Rounsley S."/>
            <person name="Rokhsar D.S."/>
        </authorList>
    </citation>
    <scope>NUCLEOTIDE SEQUENCE [LARGE SCALE GENOMIC DNA]</scope>
    <source>
        <strain evidence="5">cv. AM560-2</strain>
    </source>
</reference>
<feature type="region of interest" description="Disordered" evidence="1">
    <location>
        <begin position="635"/>
        <end position="698"/>
    </location>
</feature>
<dbReference type="InterPro" id="IPR025486">
    <property type="entry name" value="DUF4378"/>
</dbReference>
<feature type="compositionally biased region" description="Polar residues" evidence="1">
    <location>
        <begin position="576"/>
        <end position="595"/>
    </location>
</feature>
<feature type="compositionally biased region" description="Polar residues" evidence="1">
    <location>
        <begin position="635"/>
        <end position="648"/>
    </location>
</feature>
<dbReference type="PANTHER" id="PTHR47212:SF4">
    <property type="entry name" value="ADHESIN-LIKE PROTEIN, PUTATIVE (DUF3741)-RELATED"/>
    <property type="match status" value="1"/>
</dbReference>
<dbReference type="PANTHER" id="PTHR47212">
    <property type="entry name" value="ADHESIN-LIKE PROTEIN, PUTATIVE (DUF3741)-RELATED"/>
    <property type="match status" value="1"/>
</dbReference>
<dbReference type="EMBL" id="CM004387">
    <property type="protein sequence ID" value="OAY62287.1"/>
    <property type="molecule type" value="Genomic_DNA"/>
</dbReference>
<organism evidence="4 5">
    <name type="scientific">Manihot esculenta</name>
    <name type="common">Cassava</name>
    <name type="synonym">Jatropha manihot</name>
    <dbReference type="NCBI Taxonomy" id="3983"/>
    <lineage>
        <taxon>Eukaryota</taxon>
        <taxon>Viridiplantae</taxon>
        <taxon>Streptophyta</taxon>
        <taxon>Embryophyta</taxon>
        <taxon>Tracheophyta</taxon>
        <taxon>Spermatophyta</taxon>
        <taxon>Magnoliopsida</taxon>
        <taxon>eudicotyledons</taxon>
        <taxon>Gunneridae</taxon>
        <taxon>Pentapetalae</taxon>
        <taxon>rosids</taxon>
        <taxon>fabids</taxon>
        <taxon>Malpighiales</taxon>
        <taxon>Euphorbiaceae</taxon>
        <taxon>Crotonoideae</taxon>
        <taxon>Manihoteae</taxon>
        <taxon>Manihot</taxon>
    </lineage>
</organism>
<dbReference type="STRING" id="3983.A0A2C9WQE2"/>
<dbReference type="Proteomes" id="UP000091857">
    <property type="component" value="Chromosome 1"/>
</dbReference>
<dbReference type="OMA" id="GHDVCLE"/>
<dbReference type="OrthoDB" id="770239at2759"/>
<feature type="compositionally biased region" description="Basic and acidic residues" evidence="1">
    <location>
        <begin position="940"/>
        <end position="949"/>
    </location>
</feature>
<dbReference type="InterPro" id="IPR022212">
    <property type="entry name" value="DUF3741"/>
</dbReference>
<gene>
    <name evidence="4" type="ORF">MANES_01G256600v8</name>
</gene>
<proteinExistence type="predicted"/>
<evidence type="ECO:0000259" key="3">
    <source>
        <dbReference type="Pfam" id="PF14309"/>
    </source>
</evidence>
<feature type="compositionally biased region" description="Basic and acidic residues" evidence="1">
    <location>
        <begin position="419"/>
        <end position="435"/>
    </location>
</feature>
<feature type="domain" description="DUF3741" evidence="2">
    <location>
        <begin position="223"/>
        <end position="267"/>
    </location>
</feature>
<comment type="caution">
    <text evidence="4">The sequence shown here is derived from an EMBL/GenBank/DDBJ whole genome shotgun (WGS) entry which is preliminary data.</text>
</comment>
<feature type="region of interest" description="Disordered" evidence="1">
    <location>
        <begin position="576"/>
        <end position="603"/>
    </location>
</feature>
<evidence type="ECO:0000313" key="5">
    <source>
        <dbReference type="Proteomes" id="UP000091857"/>
    </source>
</evidence>
<feature type="region of interest" description="Disordered" evidence="1">
    <location>
        <begin position="115"/>
        <end position="139"/>
    </location>
</feature>
<dbReference type="AlphaFoldDB" id="A0A2C9WQE2"/>
<feature type="compositionally biased region" description="Basic residues" evidence="1">
    <location>
        <begin position="125"/>
        <end position="138"/>
    </location>
</feature>
<feature type="region of interest" description="Disordered" evidence="1">
    <location>
        <begin position="927"/>
        <end position="949"/>
    </location>
</feature>
<evidence type="ECO:0008006" key="6">
    <source>
        <dbReference type="Google" id="ProtNLM"/>
    </source>
</evidence>
<dbReference type="Gramene" id="Manes.01G256600.3.v8.1">
    <property type="protein sequence ID" value="Manes.01G256600.3.v8.1.CDS"/>
    <property type="gene ID" value="Manes.01G256600.v8.1"/>
</dbReference>
<evidence type="ECO:0000259" key="2">
    <source>
        <dbReference type="Pfam" id="PF12552"/>
    </source>
</evidence>
<feature type="compositionally biased region" description="Low complexity" evidence="1">
    <location>
        <begin position="681"/>
        <end position="695"/>
    </location>
</feature>
<sequence>MAKKSQRRPVRHERHQSGCMWGLISMFDFRHGRSTQRLLSDRKRGPKHVVASGNATNMPFLMTNHDENYQDIIGGEESAVAAADAGKASVKKLMEEEMFCEIDLKEEINNTEIEAKQSNSEYGGNKRKNRKRTNRSRSRSCEIHIEDLDAAENLESEKPCHRNSEKQSTNTLDMGDLMEEFCQQMHHIVCLKHDQHVEVSSQPNWKNPDFEEKLSEAIKIFINQRLINGKHVTGDEEIHPSKELKDALRILSSDEELSQKFLQDPKSVMVKYVENLWNVQTGKDDVSKPPGGSNLSEQEINGLKQSDEVMHGKQRKFFRRKAKSLDKNPSKEIEPSQASNRIVILKPGPISTQKPETEGILGSSSVSQIATRNKGPNERVGAYFFFTEIKRRLKQAMGKEQQEIPPDGVSKKLPNKVRARGDSDKRYKENVGRNSPSKDHFFIEKIARPPTGVKKREKNDKLKEFEPGLKHETATYPKQRSSNIYMEAKKHLSEMLTPGTGDAEFSRRQVPRTLGRILSLPEYNFSPIGSPGRDWGQNAVTAQKRFSGNEKIQKQENNVDHLGQMTLNSETELCASNDSFDNKSRASSNQNSSIPNEPARDNEGEKILFSVEGGMTSEGDVDIVEVAEIVAQESSNILDTLSEPSDSSSTRDDQNGDMSEVCEEKRQSECLKHDMHEENQPPSSALTSPSTSTISKKNDSLEGIVEVLERPSPVSVLEPLFIEEEISPARTRFQPAELPIRPQRIQFEEHVPSAADIGTHLKAYMAEKESIFEYVKAVMLASGENWDEFYIMSNSSDPLLDPSIFDEVEFFPNQLSCDKKLLFDCIDEVLMEVYGRYFGCPLGLSFVKPAIRPAPDMKNAIREVWEGVYWYLLPLPLPHTLEQIVKKDMAKTGTWMDLRYDSETIIIEISEAIFKDLMEETMLSCVNESSESGNPSIAAESKDQSSIDV</sequence>